<dbReference type="GO" id="GO:0043565">
    <property type="term" value="F:sequence-specific DNA binding"/>
    <property type="evidence" value="ECO:0007669"/>
    <property type="project" value="InterPro"/>
</dbReference>
<feature type="compositionally biased region" description="Basic and acidic residues" evidence="4">
    <location>
        <begin position="756"/>
        <end position="765"/>
    </location>
</feature>
<dbReference type="OrthoDB" id="2503690at2"/>
<dbReference type="RefSeq" id="WP_036647623.1">
    <property type="nucleotide sequence ID" value="NZ_JQCR01000001.1"/>
</dbReference>
<dbReference type="PANTHER" id="PTHR43280:SF2">
    <property type="entry name" value="HTH-TYPE TRANSCRIPTIONAL REGULATOR EXSA"/>
    <property type="match status" value="1"/>
</dbReference>
<sequence length="765" mass="87026">MSKVLSGKENRYYGKFFSVMTVIVFLTISILSSILYLNFERIALNQSYDQTMDSLAQTTQEASVMAVTAATFAKQIHNDQNIANLLNFSNVSAVDVSTAIKQLTNYRETSPFIDSIYVYNAEASTFYVSTDMSVPAVFSESEFYDLDMKKMLRHIEDYETLMPIPRKLRIEGLAGNIAEKERDTYTFLLYDTLAKSPQRNAIIVNIKETQLHKHIDGSLTNDPANTFLIDKNGRLVSNSWTTPMLTDMRGTSYIDRILQNGQSSGYFASSVDGIKSLVTYSEPDYLGWRYIRIVPYAVISERIDSMRFKTLWIAAAILLVGLALSYLGSRKLFSSLNNKLSRLVNLESEQRESLQVMRSEYLRGLLNGYTNTDSERAKVMFERFGIKLDPSQPCRVLLITMDDYRSLMDQYTTDDRKLLRYGILNIAQELLTRVGRSAATADLGEDRGAIIIQAANPEEDEGEAYRHYSDLLQGAVTEYLKLSITISSSMNGLGIQSVHSLYQQAVEASFSRVFSGPGSYIDAETVEQNKAKPYEYPLNKEKQLVDELMLGRMVEVKRLFNEIIGATVNFSYISYQLAVSHLTFAVQNAIRTIRQHSSASEELTIPSHQLYTHTQVETLEEVTKRYMALFDLLEKYMDEKKKNRQDDLPGRIRRFIDERYADQNLSLEMLADEMGMSATYIGRVFKQHTFQTILGYIQEVRMTKVRELLIETDDSIGDIAEQAGFANNPYFYKAFKKHNGVTPAEYRKSGRGQLNDGHEDDAILA</sequence>
<feature type="region of interest" description="Disordered" evidence="4">
    <location>
        <begin position="745"/>
        <end position="765"/>
    </location>
</feature>
<dbReference type="InterPro" id="IPR020449">
    <property type="entry name" value="Tscrpt_reg_AraC-type_HTH"/>
</dbReference>
<keyword evidence="5" id="KW-1133">Transmembrane helix</keyword>
<keyword evidence="2" id="KW-0238">DNA-binding</keyword>
<dbReference type="Proteomes" id="UP000029734">
    <property type="component" value="Unassembled WGS sequence"/>
</dbReference>
<evidence type="ECO:0000256" key="4">
    <source>
        <dbReference type="SAM" id="MobiDB-lite"/>
    </source>
</evidence>
<dbReference type="PROSITE" id="PS00041">
    <property type="entry name" value="HTH_ARAC_FAMILY_1"/>
    <property type="match status" value="1"/>
</dbReference>
<evidence type="ECO:0000256" key="1">
    <source>
        <dbReference type="ARBA" id="ARBA00023015"/>
    </source>
</evidence>
<dbReference type="STRING" id="268407.PWYN_01475"/>
<keyword evidence="5" id="KW-0812">Transmembrane</keyword>
<protein>
    <recommendedName>
        <fullName evidence="6">HTH araC/xylS-type domain-containing protein</fullName>
    </recommendedName>
</protein>
<evidence type="ECO:0000256" key="5">
    <source>
        <dbReference type="SAM" id="Phobius"/>
    </source>
</evidence>
<dbReference type="GO" id="GO:0003700">
    <property type="term" value="F:DNA-binding transcription factor activity"/>
    <property type="evidence" value="ECO:0007669"/>
    <property type="project" value="InterPro"/>
</dbReference>
<evidence type="ECO:0000313" key="7">
    <source>
        <dbReference type="EMBL" id="KGE20877.1"/>
    </source>
</evidence>
<evidence type="ECO:0000313" key="8">
    <source>
        <dbReference type="Proteomes" id="UP000029734"/>
    </source>
</evidence>
<keyword evidence="3" id="KW-0804">Transcription</keyword>
<dbReference type="InterPro" id="IPR018062">
    <property type="entry name" value="HTH_AraC-typ_CS"/>
</dbReference>
<dbReference type="PRINTS" id="PR00032">
    <property type="entry name" value="HTHARAC"/>
</dbReference>
<keyword evidence="5" id="KW-0472">Membrane</keyword>
<dbReference type="PROSITE" id="PS01124">
    <property type="entry name" value="HTH_ARAC_FAMILY_2"/>
    <property type="match status" value="1"/>
</dbReference>
<feature type="transmembrane region" description="Helical" evidence="5">
    <location>
        <begin position="310"/>
        <end position="328"/>
    </location>
</feature>
<evidence type="ECO:0000256" key="2">
    <source>
        <dbReference type="ARBA" id="ARBA00023125"/>
    </source>
</evidence>
<accession>A0A098MH38</accession>
<dbReference type="AlphaFoldDB" id="A0A098MH38"/>
<keyword evidence="1" id="KW-0805">Transcription regulation</keyword>
<reference evidence="7 8" key="2">
    <citation type="submission" date="2014-10" db="EMBL/GenBank/DDBJ databases">
        <title>Comparative genomics of the Paenibacillus odorifer group.</title>
        <authorList>
            <person name="Tsai Y.-C."/>
            <person name="Martin N."/>
            <person name="Korlach J."/>
            <person name="Wiedmann M."/>
        </authorList>
    </citation>
    <scope>NUCLEOTIDE SEQUENCE [LARGE SCALE GENOMIC DNA]</scope>
    <source>
        <strain evidence="7 8">DSM 18334</strain>
    </source>
</reference>
<dbReference type="EMBL" id="JQCR01000001">
    <property type="protein sequence ID" value="KGE20877.1"/>
    <property type="molecule type" value="Genomic_DNA"/>
</dbReference>
<feature type="domain" description="HTH araC/xylS-type" evidence="6">
    <location>
        <begin position="650"/>
        <end position="749"/>
    </location>
</feature>
<evidence type="ECO:0000256" key="3">
    <source>
        <dbReference type="ARBA" id="ARBA00023163"/>
    </source>
</evidence>
<dbReference type="Pfam" id="PF12833">
    <property type="entry name" value="HTH_18"/>
    <property type="match status" value="1"/>
</dbReference>
<dbReference type="InterPro" id="IPR018060">
    <property type="entry name" value="HTH_AraC"/>
</dbReference>
<dbReference type="SMART" id="SM00342">
    <property type="entry name" value="HTH_ARAC"/>
    <property type="match status" value="1"/>
</dbReference>
<proteinExistence type="predicted"/>
<dbReference type="SUPFAM" id="SSF46689">
    <property type="entry name" value="Homeodomain-like"/>
    <property type="match status" value="1"/>
</dbReference>
<reference evidence="7 8" key="1">
    <citation type="submission" date="2014-08" db="EMBL/GenBank/DDBJ databases">
        <authorList>
            <person name="den Bakker H.C."/>
        </authorList>
    </citation>
    <scope>NUCLEOTIDE SEQUENCE [LARGE SCALE GENOMIC DNA]</scope>
    <source>
        <strain evidence="7 8">DSM 18334</strain>
    </source>
</reference>
<dbReference type="InterPro" id="IPR009057">
    <property type="entry name" value="Homeodomain-like_sf"/>
</dbReference>
<organism evidence="7 8">
    <name type="scientific">Paenibacillus wynnii</name>
    <dbReference type="NCBI Taxonomy" id="268407"/>
    <lineage>
        <taxon>Bacteria</taxon>
        <taxon>Bacillati</taxon>
        <taxon>Bacillota</taxon>
        <taxon>Bacilli</taxon>
        <taxon>Bacillales</taxon>
        <taxon>Paenibacillaceae</taxon>
        <taxon>Paenibacillus</taxon>
    </lineage>
</organism>
<evidence type="ECO:0000259" key="6">
    <source>
        <dbReference type="PROSITE" id="PS01124"/>
    </source>
</evidence>
<name>A0A098MH38_9BACL</name>
<feature type="transmembrane region" description="Helical" evidence="5">
    <location>
        <begin position="12"/>
        <end position="37"/>
    </location>
</feature>
<dbReference type="Gene3D" id="1.10.10.60">
    <property type="entry name" value="Homeodomain-like"/>
    <property type="match status" value="2"/>
</dbReference>
<dbReference type="PANTHER" id="PTHR43280">
    <property type="entry name" value="ARAC-FAMILY TRANSCRIPTIONAL REGULATOR"/>
    <property type="match status" value="1"/>
</dbReference>
<dbReference type="eggNOG" id="COG2207">
    <property type="taxonomic scope" value="Bacteria"/>
</dbReference>
<comment type="caution">
    <text evidence="7">The sequence shown here is derived from an EMBL/GenBank/DDBJ whole genome shotgun (WGS) entry which is preliminary data.</text>
</comment>
<keyword evidence="8" id="KW-1185">Reference proteome</keyword>
<gene>
    <name evidence="7" type="ORF">PWYN_01475</name>
</gene>